<dbReference type="GO" id="GO:0005524">
    <property type="term" value="F:ATP binding"/>
    <property type="evidence" value="ECO:0007669"/>
    <property type="project" value="UniProtKB-KW"/>
</dbReference>
<dbReference type="AlphaFoldDB" id="A0A640V147"/>
<dbReference type="RefSeq" id="WP_246241646.1">
    <property type="nucleotide sequence ID" value="NZ_BLIR01000003.1"/>
</dbReference>
<feature type="compositionally biased region" description="Pro residues" evidence="9">
    <location>
        <begin position="279"/>
        <end position="293"/>
    </location>
</feature>
<dbReference type="InterPro" id="IPR036890">
    <property type="entry name" value="HATPase_C_sf"/>
</dbReference>
<evidence type="ECO:0000256" key="2">
    <source>
        <dbReference type="ARBA" id="ARBA00012438"/>
    </source>
</evidence>
<dbReference type="PANTHER" id="PTHR24421:SF10">
    <property type="entry name" value="NITRATE_NITRITE SENSOR PROTEIN NARQ"/>
    <property type="match status" value="1"/>
</dbReference>
<name>A0A640V147_9ACTN</name>
<evidence type="ECO:0000313" key="13">
    <source>
        <dbReference type="Proteomes" id="UP000431826"/>
    </source>
</evidence>
<feature type="transmembrane region" description="Helical" evidence="10">
    <location>
        <begin position="87"/>
        <end position="105"/>
    </location>
</feature>
<accession>A0A640V147</accession>
<evidence type="ECO:0000256" key="9">
    <source>
        <dbReference type="SAM" id="MobiDB-lite"/>
    </source>
</evidence>
<dbReference type="EMBL" id="BLIR01000003">
    <property type="protein sequence ID" value="GFE42218.1"/>
    <property type="molecule type" value="Genomic_DNA"/>
</dbReference>
<dbReference type="Gene3D" id="1.20.5.1930">
    <property type="match status" value="1"/>
</dbReference>
<dbReference type="InterPro" id="IPR050482">
    <property type="entry name" value="Sensor_HK_TwoCompSys"/>
</dbReference>
<dbReference type="Proteomes" id="UP000431826">
    <property type="component" value="Unassembled WGS sequence"/>
</dbReference>
<feature type="transmembrane region" description="Helical" evidence="10">
    <location>
        <begin position="7"/>
        <end position="25"/>
    </location>
</feature>
<evidence type="ECO:0000256" key="1">
    <source>
        <dbReference type="ARBA" id="ARBA00000085"/>
    </source>
</evidence>
<evidence type="ECO:0000313" key="12">
    <source>
        <dbReference type="EMBL" id="GFE42218.1"/>
    </source>
</evidence>
<evidence type="ECO:0000256" key="8">
    <source>
        <dbReference type="ARBA" id="ARBA00023012"/>
    </source>
</evidence>
<reference evidence="12 13" key="1">
    <citation type="submission" date="2019-12" db="EMBL/GenBank/DDBJ databases">
        <title>Whole genome shotgun sequence of Streptomyces tubercidicus NBRC 13090.</title>
        <authorList>
            <person name="Ichikawa N."/>
            <person name="Kimura A."/>
            <person name="Kitahashi Y."/>
            <person name="Komaki H."/>
            <person name="Tamura T."/>
        </authorList>
    </citation>
    <scope>NUCLEOTIDE SEQUENCE [LARGE SCALE GENOMIC DNA]</scope>
    <source>
        <strain evidence="12 13">NBRC 13090</strain>
    </source>
</reference>
<keyword evidence="10" id="KW-1133">Transmembrane helix</keyword>
<comment type="catalytic activity">
    <reaction evidence="1">
        <text>ATP + protein L-histidine = ADP + protein N-phospho-L-histidine.</text>
        <dbReference type="EC" id="2.7.13.3"/>
    </reaction>
</comment>
<protein>
    <recommendedName>
        <fullName evidence="2">histidine kinase</fullName>
        <ecNumber evidence="2">2.7.13.3</ecNumber>
    </recommendedName>
</protein>
<dbReference type="PANTHER" id="PTHR24421">
    <property type="entry name" value="NITRATE/NITRITE SENSOR PROTEIN NARX-RELATED"/>
    <property type="match status" value="1"/>
</dbReference>
<evidence type="ECO:0000256" key="6">
    <source>
        <dbReference type="ARBA" id="ARBA00022777"/>
    </source>
</evidence>
<keyword evidence="13" id="KW-1185">Reference proteome</keyword>
<feature type="transmembrane region" description="Helical" evidence="10">
    <location>
        <begin position="62"/>
        <end position="81"/>
    </location>
</feature>
<evidence type="ECO:0000256" key="4">
    <source>
        <dbReference type="ARBA" id="ARBA00022679"/>
    </source>
</evidence>
<feature type="transmembrane region" description="Helical" evidence="10">
    <location>
        <begin position="31"/>
        <end position="50"/>
    </location>
</feature>
<keyword evidence="8" id="KW-0902">Two-component regulatory system</keyword>
<dbReference type="Pfam" id="PF07730">
    <property type="entry name" value="HisKA_3"/>
    <property type="match status" value="1"/>
</dbReference>
<dbReference type="Gene3D" id="3.30.565.10">
    <property type="entry name" value="Histidine kinase-like ATPase, C-terminal domain"/>
    <property type="match status" value="1"/>
</dbReference>
<gene>
    <name evidence="12" type="ORF">Stube_68910</name>
</gene>
<keyword evidence="5" id="KW-0547">Nucleotide-binding</keyword>
<feature type="domain" description="Signal transduction histidine kinase subgroup 3 dimerisation and phosphoacceptor" evidence="11">
    <location>
        <begin position="185"/>
        <end position="247"/>
    </location>
</feature>
<keyword evidence="3" id="KW-0597">Phosphoprotein</keyword>
<keyword evidence="6" id="KW-0418">Kinase</keyword>
<proteinExistence type="predicted"/>
<dbReference type="InterPro" id="IPR011712">
    <property type="entry name" value="Sig_transdc_His_kin_sub3_dim/P"/>
</dbReference>
<evidence type="ECO:0000256" key="3">
    <source>
        <dbReference type="ARBA" id="ARBA00022553"/>
    </source>
</evidence>
<feature type="region of interest" description="Disordered" evidence="9">
    <location>
        <begin position="246"/>
        <end position="307"/>
    </location>
</feature>
<dbReference type="SUPFAM" id="SSF55874">
    <property type="entry name" value="ATPase domain of HSP90 chaperone/DNA topoisomerase II/histidine kinase"/>
    <property type="match status" value="1"/>
</dbReference>
<evidence type="ECO:0000256" key="7">
    <source>
        <dbReference type="ARBA" id="ARBA00022840"/>
    </source>
</evidence>
<keyword evidence="4" id="KW-0808">Transferase</keyword>
<keyword evidence="10" id="KW-0472">Membrane</keyword>
<dbReference type="EC" id="2.7.13.3" evidence="2"/>
<feature type="transmembrane region" description="Helical" evidence="10">
    <location>
        <begin position="145"/>
        <end position="166"/>
    </location>
</feature>
<dbReference type="GeneID" id="96287931"/>
<evidence type="ECO:0000256" key="10">
    <source>
        <dbReference type="SAM" id="Phobius"/>
    </source>
</evidence>
<evidence type="ECO:0000256" key="5">
    <source>
        <dbReference type="ARBA" id="ARBA00022741"/>
    </source>
</evidence>
<feature type="transmembrane region" description="Helical" evidence="10">
    <location>
        <begin position="114"/>
        <end position="133"/>
    </location>
</feature>
<keyword evidence="7" id="KW-0067">ATP-binding</keyword>
<evidence type="ECO:0000259" key="11">
    <source>
        <dbReference type="Pfam" id="PF07730"/>
    </source>
</evidence>
<sequence>MSDPYVSGIRVLSGLLFLGMVGAAWVTEPAAGGVIVAVGLLAAGAALATVARLPQRLAVRRCTGLVAATASVTVTACYRGPVSDVTGWWWVLETLALLALLVPTVRRTKGRGRAIVFASVQVTAIAVLPMRIGPYLDPPADPAETGVLCLICSLLAAGAAASGCYLRGLDSTRRRALAAQRRAQRLEVARDLHDFASHDVMGVVVLVQAARFLAREDPARAVELLPRIEEAGMQALAAMDRTVWTLNGDGDGEGDGGSGEGGGGRERALAAEAGEPGAVPAPPPGSPPGPDRPGGPRHRRRDLSELPELVARFTRTGTVLARLDVTAGALDELPGEISATGYRIVVESLTNVRRHAPAAAAVDIAARRVPYGDGVALRLTVTDSDGAGTAARTSPLPEREWSGGGLAGLADRTEALGGSLAAGPHGTAGWQVAATLPLPCGALSTAGRLGRTDLARHTAHEEAVT</sequence>
<dbReference type="GO" id="GO:0000155">
    <property type="term" value="F:phosphorelay sensor kinase activity"/>
    <property type="evidence" value="ECO:0007669"/>
    <property type="project" value="InterPro"/>
</dbReference>
<dbReference type="GO" id="GO:0046983">
    <property type="term" value="F:protein dimerization activity"/>
    <property type="evidence" value="ECO:0007669"/>
    <property type="project" value="InterPro"/>
</dbReference>
<organism evidence="12 13">
    <name type="scientific">Streptomyces tubercidicus</name>
    <dbReference type="NCBI Taxonomy" id="47759"/>
    <lineage>
        <taxon>Bacteria</taxon>
        <taxon>Bacillati</taxon>
        <taxon>Actinomycetota</taxon>
        <taxon>Actinomycetes</taxon>
        <taxon>Kitasatosporales</taxon>
        <taxon>Streptomycetaceae</taxon>
        <taxon>Streptomyces</taxon>
    </lineage>
</organism>
<keyword evidence="10" id="KW-0812">Transmembrane</keyword>
<comment type="caution">
    <text evidence="12">The sequence shown here is derived from an EMBL/GenBank/DDBJ whole genome shotgun (WGS) entry which is preliminary data.</text>
</comment>
<dbReference type="GO" id="GO:0016020">
    <property type="term" value="C:membrane"/>
    <property type="evidence" value="ECO:0007669"/>
    <property type="project" value="InterPro"/>
</dbReference>